<dbReference type="EMBL" id="CP003243">
    <property type="protein sequence ID" value="AFD00207.1"/>
    <property type="molecule type" value="Genomic_DNA"/>
</dbReference>
<dbReference type="KEGG" id="mez:Mtc_1455"/>
<dbReference type="RefSeq" id="WP_014406038.1">
    <property type="nucleotide sequence ID" value="NC_017034.1"/>
</dbReference>
<dbReference type="PANTHER" id="PTHR45947">
    <property type="entry name" value="SULFOQUINOVOSYL TRANSFERASE SQD2"/>
    <property type="match status" value="1"/>
</dbReference>
<gene>
    <name evidence="3" type="ordered locus">Mtc_1455</name>
</gene>
<dbReference type="GeneID" id="11971584"/>
<proteinExistence type="predicted"/>
<dbReference type="Pfam" id="PF00534">
    <property type="entry name" value="Glycos_transf_1"/>
    <property type="match status" value="1"/>
</dbReference>
<evidence type="ECO:0000259" key="1">
    <source>
        <dbReference type="Pfam" id="PF00534"/>
    </source>
</evidence>
<dbReference type="InterPro" id="IPR028098">
    <property type="entry name" value="Glyco_trans_4-like_N"/>
</dbReference>
<sequence length="398" mass="45437">MNILYVSPFSHGVNVSPALYLAHLVANRGNNVYFYTIKKSYVQFKDKSGKIKIASPPENVEMHYINNKFIFPDIAYPFINPIKEYFDLLKIVKEKQIDIIHFYFPEHLICLPLLRKNAFVNIPVVLSINSVPGYDWFYGKKYVDFIGKIYSKLVSSRIIQNADRIIPYSTISIDTLISFGHDRRKIVNMIPHGVDILFFKPSENKESLREKHKLPKDAFIIIYTGRFVKVKRLDLLIQAFEKVLHKINNAFLLLVGDGPQKKELISMVDPCCRDRVRFIDFVGPIVLSELYAASDMFSLISSGEGISSSLLEACASGLPALVSNVGANRVIVQDGLNGYVINDVDEDSIAQKIIDIKTNHSFLSKNSRDISIKKLNWNGITDQYIKIYYELINKRSEV</sequence>
<keyword evidence="4" id="KW-1185">Reference proteome</keyword>
<feature type="domain" description="Glycosyl transferase family 1" evidence="1">
    <location>
        <begin position="205"/>
        <end position="360"/>
    </location>
</feature>
<protein>
    <submittedName>
        <fullName evidence="3">Glycosyltransferase</fullName>
    </submittedName>
</protein>
<dbReference type="OrthoDB" id="186661at2157"/>
<dbReference type="eggNOG" id="arCOG01410">
    <property type="taxonomic scope" value="Archaea"/>
</dbReference>
<evidence type="ECO:0000313" key="3">
    <source>
        <dbReference type="EMBL" id="AFD00207.1"/>
    </source>
</evidence>
<reference evidence="3 4" key="1">
    <citation type="journal article" date="2012" name="J. Bacteriol.">
        <title>Complete genome sequence of a thermophilic methanogen, Methanocella conradii HZ254, isolated from Chinese rice field soil.</title>
        <authorList>
            <person name="Lu Z."/>
            <person name="Lu Y."/>
        </authorList>
    </citation>
    <scope>NUCLEOTIDE SEQUENCE [LARGE SCALE GENOMIC DNA]</scope>
    <source>
        <strain evidence="4">DSM 24694 / JCM 17849 / CGMCC 1.5162 / HZ254</strain>
    </source>
</reference>
<evidence type="ECO:0000313" key="4">
    <source>
        <dbReference type="Proteomes" id="UP000005233"/>
    </source>
</evidence>
<evidence type="ECO:0000259" key="2">
    <source>
        <dbReference type="Pfam" id="PF13439"/>
    </source>
</evidence>
<dbReference type="AlphaFoldDB" id="H8I4M8"/>
<dbReference type="Pfam" id="PF13439">
    <property type="entry name" value="Glyco_transf_4"/>
    <property type="match status" value="1"/>
</dbReference>
<dbReference type="PANTHER" id="PTHR45947:SF3">
    <property type="entry name" value="SULFOQUINOVOSYL TRANSFERASE SQD2"/>
    <property type="match status" value="1"/>
</dbReference>
<dbReference type="STRING" id="1041930.Mtc_1455"/>
<accession>H8I4M8</accession>
<dbReference type="InterPro" id="IPR050194">
    <property type="entry name" value="Glycosyltransferase_grp1"/>
</dbReference>
<dbReference type="CDD" id="cd03801">
    <property type="entry name" value="GT4_PimA-like"/>
    <property type="match status" value="1"/>
</dbReference>
<dbReference type="Proteomes" id="UP000005233">
    <property type="component" value="Chromosome"/>
</dbReference>
<organism evidence="3 4">
    <name type="scientific">Methanocella conradii (strain DSM 24694 / JCM 17849 / CGMCC 1.5162 / HZ254)</name>
    <dbReference type="NCBI Taxonomy" id="1041930"/>
    <lineage>
        <taxon>Archaea</taxon>
        <taxon>Methanobacteriati</taxon>
        <taxon>Methanobacteriota</taxon>
        <taxon>Stenosarchaea group</taxon>
        <taxon>Methanomicrobia</taxon>
        <taxon>Methanocellales</taxon>
        <taxon>Methanocellaceae</taxon>
        <taxon>Methanocella</taxon>
    </lineage>
</organism>
<dbReference type="GO" id="GO:0016757">
    <property type="term" value="F:glycosyltransferase activity"/>
    <property type="evidence" value="ECO:0007669"/>
    <property type="project" value="InterPro"/>
</dbReference>
<dbReference type="SUPFAM" id="SSF53756">
    <property type="entry name" value="UDP-Glycosyltransferase/glycogen phosphorylase"/>
    <property type="match status" value="1"/>
</dbReference>
<dbReference type="Gene3D" id="3.40.50.2000">
    <property type="entry name" value="Glycogen Phosphorylase B"/>
    <property type="match status" value="2"/>
</dbReference>
<dbReference type="InterPro" id="IPR001296">
    <property type="entry name" value="Glyco_trans_1"/>
</dbReference>
<name>H8I4M8_METCZ</name>
<dbReference type="HOGENOM" id="CLU_009583_2_1_2"/>
<feature type="domain" description="Glycosyltransferase subfamily 4-like N-terminal" evidence="2">
    <location>
        <begin position="20"/>
        <end position="196"/>
    </location>
</feature>